<proteinExistence type="predicted"/>
<keyword evidence="2" id="KW-1185">Reference proteome</keyword>
<organism evidence="1 2">
    <name type="scientific">Oceaniferula marina</name>
    <dbReference type="NCBI Taxonomy" id="2748318"/>
    <lineage>
        <taxon>Bacteria</taxon>
        <taxon>Pseudomonadati</taxon>
        <taxon>Verrucomicrobiota</taxon>
        <taxon>Verrucomicrobiia</taxon>
        <taxon>Verrucomicrobiales</taxon>
        <taxon>Verrucomicrobiaceae</taxon>
        <taxon>Oceaniferula</taxon>
    </lineage>
</organism>
<evidence type="ECO:0000313" key="1">
    <source>
        <dbReference type="EMBL" id="NWK54525.1"/>
    </source>
</evidence>
<name>A0A851GGZ6_9BACT</name>
<dbReference type="EMBL" id="JACBAZ010000001">
    <property type="protein sequence ID" value="NWK54525.1"/>
    <property type="molecule type" value="Genomic_DNA"/>
</dbReference>
<protein>
    <submittedName>
        <fullName evidence="1">Uncharacterized protein</fullName>
    </submittedName>
</protein>
<accession>A0A851GGZ6</accession>
<sequence>MFRQFLTYSGNTGNTGSKCGRQMPRKPSFKFTKTTSGWKVEIPERLSPTGKRQRIFFPTRDEAKNFASELRSDYEAHGTKASVISPSLADEATRASSLLEPFGISLSEAAQRVMEVKNAELYRSQIEMSHRSGLTSVVWAFRSADEENLRKFEQHNLSDIWPVVESERETESVHLPESCKEECAQPGVRLKI</sequence>
<reference evidence="1 2" key="1">
    <citation type="submission" date="2020-07" db="EMBL/GenBank/DDBJ databases">
        <title>Roseicoccus Jingziensis gen. nov., sp. nov., isolated from coastal seawater.</title>
        <authorList>
            <person name="Feng X."/>
        </authorList>
    </citation>
    <scope>NUCLEOTIDE SEQUENCE [LARGE SCALE GENOMIC DNA]</scope>
    <source>
        <strain evidence="1 2">N1E253</strain>
    </source>
</reference>
<evidence type="ECO:0000313" key="2">
    <source>
        <dbReference type="Proteomes" id="UP000557872"/>
    </source>
</evidence>
<dbReference type="RefSeq" id="WP_178931047.1">
    <property type="nucleotide sequence ID" value="NZ_JACBAZ010000001.1"/>
</dbReference>
<comment type="caution">
    <text evidence="1">The sequence shown here is derived from an EMBL/GenBank/DDBJ whole genome shotgun (WGS) entry which is preliminary data.</text>
</comment>
<gene>
    <name evidence="1" type="ORF">HW115_02810</name>
</gene>
<dbReference type="Proteomes" id="UP000557872">
    <property type="component" value="Unassembled WGS sequence"/>
</dbReference>
<dbReference type="AlphaFoldDB" id="A0A851GGZ6"/>